<gene>
    <name evidence="3" type="ORF">AMK59_3175</name>
</gene>
<feature type="non-terminal residue" evidence="3">
    <location>
        <position position="333"/>
    </location>
</feature>
<sequence length="333" mass="37688">MRSVNLTHSHPLLSYSRYDTERLIRSWVTPNGKNLNLEILENEIFSVLVDFTENRWYHICQSWMSRTGAWMAFIDGQTKAFGFNQKMRAVKIPKGGEIVVGQEYTDFDKGLDDGIEGDIYGFNLVLAAASSGVTPLTVPEKPPPLYLHQNDLGLRRLLHLQPLASRPKRPLNIYRGFASQFNSHAYDPNYVAHLTPPKATSTEITTQTADVPEVLSYFDKNVNTREPKGIFGEIGKSVLNMFNVFEPEKPVHLKPSPAELNNIPQHQTEQLNYGFYYAPKHPGHNSHHSQQHELYSPKMAFTANSRILHHHQEVGDGLSSKPLGLILIELSYG</sequence>
<comment type="caution">
    <text evidence="3">The sequence shown here is derived from an EMBL/GenBank/DDBJ whole genome shotgun (WGS) entry which is preliminary data.</text>
</comment>
<evidence type="ECO:0000259" key="2">
    <source>
        <dbReference type="Pfam" id="PF00354"/>
    </source>
</evidence>
<dbReference type="EMBL" id="LJIG01009190">
    <property type="protein sequence ID" value="KRT83576.1"/>
    <property type="molecule type" value="Genomic_DNA"/>
</dbReference>
<keyword evidence="4" id="KW-1185">Reference proteome</keyword>
<proteinExistence type="predicted"/>
<dbReference type="SUPFAM" id="SSF49899">
    <property type="entry name" value="Concanavalin A-like lectins/glucanases"/>
    <property type="match status" value="1"/>
</dbReference>
<evidence type="ECO:0000313" key="3">
    <source>
        <dbReference type="EMBL" id="KRT83576.1"/>
    </source>
</evidence>
<organism evidence="3 4">
    <name type="scientific">Oryctes borbonicus</name>
    <dbReference type="NCBI Taxonomy" id="1629725"/>
    <lineage>
        <taxon>Eukaryota</taxon>
        <taxon>Metazoa</taxon>
        <taxon>Ecdysozoa</taxon>
        <taxon>Arthropoda</taxon>
        <taxon>Hexapoda</taxon>
        <taxon>Insecta</taxon>
        <taxon>Pterygota</taxon>
        <taxon>Neoptera</taxon>
        <taxon>Endopterygota</taxon>
        <taxon>Coleoptera</taxon>
        <taxon>Polyphaga</taxon>
        <taxon>Scarabaeiformia</taxon>
        <taxon>Scarabaeidae</taxon>
        <taxon>Dynastinae</taxon>
        <taxon>Oryctes</taxon>
    </lineage>
</organism>
<dbReference type="Gene3D" id="2.60.120.200">
    <property type="match status" value="1"/>
</dbReference>
<feature type="domain" description="Pentraxin (PTX)" evidence="2">
    <location>
        <begin position="4"/>
        <end position="118"/>
    </location>
</feature>
<dbReference type="Pfam" id="PF00354">
    <property type="entry name" value="Pentaxin"/>
    <property type="match status" value="1"/>
</dbReference>
<dbReference type="InterPro" id="IPR001759">
    <property type="entry name" value="PTX_dom"/>
</dbReference>
<dbReference type="OrthoDB" id="8871962at2759"/>
<evidence type="ECO:0000256" key="1">
    <source>
        <dbReference type="ARBA" id="ARBA00023157"/>
    </source>
</evidence>
<reference evidence="3 4" key="1">
    <citation type="submission" date="2015-09" db="EMBL/GenBank/DDBJ databases">
        <title>Draft genome of the scarab beetle Oryctes borbonicus.</title>
        <authorList>
            <person name="Meyer J.M."/>
            <person name="Markov G.V."/>
            <person name="Baskaran P."/>
            <person name="Herrmann M."/>
            <person name="Sommer R.J."/>
            <person name="Roedelsperger C."/>
        </authorList>
    </citation>
    <scope>NUCLEOTIDE SEQUENCE [LARGE SCALE GENOMIC DNA]</scope>
    <source>
        <strain evidence="3">OB123</strain>
        <tissue evidence="3">Whole animal</tissue>
    </source>
</reference>
<dbReference type="InterPro" id="IPR013320">
    <property type="entry name" value="ConA-like_dom_sf"/>
</dbReference>
<dbReference type="AlphaFoldDB" id="A0A0T6B893"/>
<evidence type="ECO:0000313" key="4">
    <source>
        <dbReference type="Proteomes" id="UP000051574"/>
    </source>
</evidence>
<dbReference type="PROSITE" id="PS00289">
    <property type="entry name" value="PTX_1"/>
    <property type="match status" value="1"/>
</dbReference>
<protein>
    <recommendedName>
        <fullName evidence="2">Pentraxin (PTX) domain-containing protein</fullName>
    </recommendedName>
</protein>
<accession>A0A0T6B893</accession>
<dbReference type="InterPro" id="IPR030476">
    <property type="entry name" value="Pentaxin_CS"/>
</dbReference>
<name>A0A0T6B893_9SCAR</name>
<dbReference type="Proteomes" id="UP000051574">
    <property type="component" value="Unassembled WGS sequence"/>
</dbReference>
<keyword evidence="1" id="KW-1015">Disulfide bond</keyword>